<sequence length="52" mass="6071">MDCKLDFEIYGKSFFLLPSLSFLRNNMVYARPNLAINFDWLGFHARILLMAG</sequence>
<dbReference type="EMBL" id="BK035353">
    <property type="protein sequence ID" value="DAG95215.1"/>
    <property type="molecule type" value="Genomic_DNA"/>
</dbReference>
<name>A0A8S5VQD1_9CAUD</name>
<organism evidence="1">
    <name type="scientific">Ackermannviridae sp</name>
    <dbReference type="NCBI Taxonomy" id="2831612"/>
    <lineage>
        <taxon>Viruses</taxon>
        <taxon>Duplodnaviria</taxon>
        <taxon>Heunggongvirae</taxon>
        <taxon>Uroviricota</taxon>
        <taxon>Caudoviricetes</taxon>
        <taxon>Pantevenvirales</taxon>
        <taxon>Ackermannviridae</taxon>
    </lineage>
</organism>
<evidence type="ECO:0000313" key="1">
    <source>
        <dbReference type="EMBL" id="DAG95215.1"/>
    </source>
</evidence>
<proteinExistence type="predicted"/>
<reference evidence="1" key="1">
    <citation type="journal article" date="2021" name="Proc. Natl. Acad. Sci. U.S.A.">
        <title>A Catalog of Tens of Thousands of Viruses from Human Metagenomes Reveals Hidden Associations with Chronic Diseases.</title>
        <authorList>
            <person name="Tisza M.J."/>
            <person name="Buck C.B."/>
        </authorList>
    </citation>
    <scope>NUCLEOTIDE SEQUENCE</scope>
    <source>
        <strain evidence="1">CtsAp5</strain>
    </source>
</reference>
<protein>
    <submittedName>
        <fullName evidence="1">Uncharacterized protein</fullName>
    </submittedName>
</protein>
<accession>A0A8S5VQD1</accession>